<proteinExistence type="predicted"/>
<protein>
    <submittedName>
        <fullName evidence="1">Uncharacterized protein</fullName>
    </submittedName>
</protein>
<organism evidence="1 2">
    <name type="scientific">Paragonimus heterotremus</name>
    <dbReference type="NCBI Taxonomy" id="100268"/>
    <lineage>
        <taxon>Eukaryota</taxon>
        <taxon>Metazoa</taxon>
        <taxon>Spiralia</taxon>
        <taxon>Lophotrochozoa</taxon>
        <taxon>Platyhelminthes</taxon>
        <taxon>Trematoda</taxon>
        <taxon>Digenea</taxon>
        <taxon>Plagiorchiida</taxon>
        <taxon>Troglotremata</taxon>
        <taxon>Troglotrematidae</taxon>
        <taxon>Paragonimus</taxon>
    </lineage>
</organism>
<dbReference type="AlphaFoldDB" id="A0A8J4SKN4"/>
<gene>
    <name evidence="1" type="ORF">PHET_05880</name>
</gene>
<comment type="caution">
    <text evidence="1">The sequence shown here is derived from an EMBL/GenBank/DDBJ whole genome shotgun (WGS) entry which is preliminary data.</text>
</comment>
<keyword evidence="2" id="KW-1185">Reference proteome</keyword>
<accession>A0A8J4SKN4</accession>
<evidence type="ECO:0000313" key="1">
    <source>
        <dbReference type="EMBL" id="KAF5400683.1"/>
    </source>
</evidence>
<dbReference type="EMBL" id="LUCH01002997">
    <property type="protein sequence ID" value="KAF5400683.1"/>
    <property type="molecule type" value="Genomic_DNA"/>
</dbReference>
<dbReference type="Proteomes" id="UP000748531">
    <property type="component" value="Unassembled WGS sequence"/>
</dbReference>
<reference evidence="1" key="1">
    <citation type="submission" date="2019-05" db="EMBL/GenBank/DDBJ databases">
        <title>Annotation for the trematode Paragonimus heterotremus.</title>
        <authorList>
            <person name="Choi Y.-J."/>
        </authorList>
    </citation>
    <scope>NUCLEOTIDE SEQUENCE</scope>
    <source>
        <strain evidence="1">LC</strain>
    </source>
</reference>
<name>A0A8J4SKN4_9TREM</name>
<dbReference type="OrthoDB" id="6235666at2759"/>
<evidence type="ECO:0000313" key="2">
    <source>
        <dbReference type="Proteomes" id="UP000748531"/>
    </source>
</evidence>
<sequence>MPTVWFTQLSDLDCLRLLPNTFILPPATSSACAPTEVRQLLALKIVRLLTNSLLEPMKSQHQRRGEHHSVIKETEPDVTIGAPTSHDILTQMNFSNTQKSFVKTVDRGRIMCVQTVLGLIRRYWKEKQ</sequence>